<reference evidence="7" key="1">
    <citation type="journal article" date="2014" name="Int. J. Syst. Evol. Microbiol.">
        <title>Complete genome sequence of Corynebacterium casei LMG S-19264T (=DSM 44701T), isolated from a smear-ripened cheese.</title>
        <authorList>
            <consortium name="US DOE Joint Genome Institute (JGI-PGF)"/>
            <person name="Walter F."/>
            <person name="Albersmeier A."/>
            <person name="Kalinowski J."/>
            <person name="Ruckert C."/>
        </authorList>
    </citation>
    <scope>NUCLEOTIDE SEQUENCE</scope>
    <source>
        <strain evidence="7">VKM Ac-2007</strain>
    </source>
</reference>
<evidence type="ECO:0000313" key="7">
    <source>
        <dbReference type="EMBL" id="GLK09431.1"/>
    </source>
</evidence>
<dbReference type="Proteomes" id="UP001143474">
    <property type="component" value="Unassembled WGS sequence"/>
</dbReference>
<dbReference type="AlphaFoldDB" id="A0A9W6MCQ9"/>
<comment type="caution">
    <text evidence="7">The sequence shown here is derived from an EMBL/GenBank/DDBJ whole genome shotgun (WGS) entry which is preliminary data.</text>
</comment>
<comment type="subcellular location">
    <subcellularLocation>
        <location evidence="1">Membrane</location>
        <topology evidence="1">Multi-pass membrane protein</topology>
    </subcellularLocation>
</comment>
<organism evidence="7 8">
    <name type="scientific">Streptosporangium carneum</name>
    <dbReference type="NCBI Taxonomy" id="47481"/>
    <lineage>
        <taxon>Bacteria</taxon>
        <taxon>Bacillati</taxon>
        <taxon>Actinomycetota</taxon>
        <taxon>Actinomycetes</taxon>
        <taxon>Streptosporangiales</taxon>
        <taxon>Streptosporangiaceae</taxon>
        <taxon>Streptosporangium</taxon>
    </lineage>
</organism>
<protein>
    <submittedName>
        <fullName evidence="7">Methylamine utilization protein MauE</fullName>
    </submittedName>
</protein>
<dbReference type="InterPro" id="IPR009908">
    <property type="entry name" value="Methylamine_util_MauE"/>
</dbReference>
<evidence type="ECO:0000256" key="4">
    <source>
        <dbReference type="ARBA" id="ARBA00023136"/>
    </source>
</evidence>
<proteinExistence type="predicted"/>
<evidence type="ECO:0000256" key="2">
    <source>
        <dbReference type="ARBA" id="ARBA00022692"/>
    </source>
</evidence>
<dbReference type="RefSeq" id="WP_271217891.1">
    <property type="nucleotide sequence ID" value="NZ_BAAAVD010000045.1"/>
</dbReference>
<keyword evidence="3 5" id="KW-1133">Transmembrane helix</keyword>
<dbReference type="Pfam" id="PF07291">
    <property type="entry name" value="MauE"/>
    <property type="match status" value="1"/>
</dbReference>
<name>A0A9W6MCQ9_9ACTN</name>
<gene>
    <name evidence="7" type="ORF">GCM10017600_28370</name>
</gene>
<dbReference type="GO" id="GO:0030416">
    <property type="term" value="P:methylamine metabolic process"/>
    <property type="evidence" value="ECO:0007669"/>
    <property type="project" value="InterPro"/>
</dbReference>
<feature type="transmembrane region" description="Helical" evidence="5">
    <location>
        <begin position="74"/>
        <end position="94"/>
    </location>
</feature>
<keyword evidence="2 5" id="KW-0812">Transmembrane</keyword>
<evidence type="ECO:0000256" key="3">
    <source>
        <dbReference type="ARBA" id="ARBA00022989"/>
    </source>
</evidence>
<feature type="transmembrane region" description="Helical" evidence="5">
    <location>
        <begin position="44"/>
        <end position="62"/>
    </location>
</feature>
<keyword evidence="4 5" id="KW-0472">Membrane</keyword>
<evidence type="ECO:0000259" key="6">
    <source>
        <dbReference type="Pfam" id="PF07291"/>
    </source>
</evidence>
<evidence type="ECO:0000313" key="8">
    <source>
        <dbReference type="Proteomes" id="UP001143474"/>
    </source>
</evidence>
<accession>A0A9W6MCQ9</accession>
<reference evidence="7" key="2">
    <citation type="submission" date="2023-01" db="EMBL/GenBank/DDBJ databases">
        <authorList>
            <person name="Sun Q."/>
            <person name="Evtushenko L."/>
        </authorList>
    </citation>
    <scope>NUCLEOTIDE SEQUENCE</scope>
    <source>
        <strain evidence="7">VKM Ac-2007</strain>
    </source>
</reference>
<evidence type="ECO:0000256" key="1">
    <source>
        <dbReference type="ARBA" id="ARBA00004141"/>
    </source>
</evidence>
<feature type="domain" description="Methylamine utilisation protein MauE" evidence="6">
    <location>
        <begin position="1"/>
        <end position="130"/>
    </location>
</feature>
<dbReference type="EMBL" id="BSEV01000005">
    <property type="protein sequence ID" value="GLK09431.1"/>
    <property type="molecule type" value="Genomic_DNA"/>
</dbReference>
<sequence length="180" mass="17659">MPYVLIACGALLAAVFGVSAVGKLRGGAAFASFSGSLVRLRLLPRAWAGAAAALVVTAEGLVPPLLAFPATRMAGFCLAAGLMTAFCVGIELSVRRGASAPCRCFGVSSSPLGRRHLIRNSVLLAASLSGGAAVAAGASGPLHPAGVAVALASAGCAAVAVVRFDDIAELFTGSPGVAAR</sequence>
<evidence type="ECO:0000256" key="5">
    <source>
        <dbReference type="SAM" id="Phobius"/>
    </source>
</evidence>
<dbReference type="GO" id="GO:0016020">
    <property type="term" value="C:membrane"/>
    <property type="evidence" value="ECO:0007669"/>
    <property type="project" value="UniProtKB-SubCell"/>
</dbReference>
<keyword evidence="8" id="KW-1185">Reference proteome</keyword>